<evidence type="ECO:0000313" key="2">
    <source>
        <dbReference type="Proteomes" id="UP001515480"/>
    </source>
</evidence>
<sequence>MLAGPMPPPEMGANGTCLCVEPHPPFSHPARPPQCFFFDLGLNVGDSTVAFFDLNHNDPHFPHFPCIFHKASSYVGACTKTATAARQILGDVTLPALRERGLEPRDCHVVGVEMLGKYSSPLSAVAANLSSAGRSVEFLLERAATTCEANLSYSLSKFATDGLLPAAGLGRAKHRVRSVNVLRLLMERTQPQDFVVMKMDLEGHEYHLIPCLASSRRARTLIDQLFVEEHGLMNWAEYYKLENAYKVLRPHMLINTRWP</sequence>
<proteinExistence type="predicted"/>
<dbReference type="AlphaFoldDB" id="A0AB34IMU8"/>
<dbReference type="Proteomes" id="UP001515480">
    <property type="component" value="Unassembled WGS sequence"/>
</dbReference>
<reference evidence="1 2" key="1">
    <citation type="journal article" date="2024" name="Science">
        <title>Giant polyketide synthase enzymes in the biosynthesis of giant marine polyether toxins.</title>
        <authorList>
            <person name="Fallon T.R."/>
            <person name="Shende V.V."/>
            <person name="Wierzbicki I.H."/>
            <person name="Pendleton A.L."/>
            <person name="Watervoot N.F."/>
            <person name="Auber R.P."/>
            <person name="Gonzalez D.J."/>
            <person name="Wisecaver J.H."/>
            <person name="Moore B.S."/>
        </authorList>
    </citation>
    <scope>NUCLEOTIDE SEQUENCE [LARGE SCALE GENOMIC DNA]</scope>
    <source>
        <strain evidence="1 2">12B1</strain>
    </source>
</reference>
<protein>
    <recommendedName>
        <fullName evidence="3">Methyltransferase FkbM domain-containing protein</fullName>
    </recommendedName>
</protein>
<comment type="caution">
    <text evidence="1">The sequence shown here is derived from an EMBL/GenBank/DDBJ whole genome shotgun (WGS) entry which is preliminary data.</text>
</comment>
<evidence type="ECO:0008006" key="3">
    <source>
        <dbReference type="Google" id="ProtNLM"/>
    </source>
</evidence>
<accession>A0AB34IMU8</accession>
<keyword evidence="2" id="KW-1185">Reference proteome</keyword>
<evidence type="ECO:0000313" key="1">
    <source>
        <dbReference type="EMBL" id="KAL1503721.1"/>
    </source>
</evidence>
<gene>
    <name evidence="1" type="ORF">AB1Y20_012193</name>
</gene>
<name>A0AB34IMU8_PRYPA</name>
<dbReference type="EMBL" id="JBGBPQ010000021">
    <property type="protein sequence ID" value="KAL1503721.1"/>
    <property type="molecule type" value="Genomic_DNA"/>
</dbReference>
<organism evidence="1 2">
    <name type="scientific">Prymnesium parvum</name>
    <name type="common">Toxic golden alga</name>
    <dbReference type="NCBI Taxonomy" id="97485"/>
    <lineage>
        <taxon>Eukaryota</taxon>
        <taxon>Haptista</taxon>
        <taxon>Haptophyta</taxon>
        <taxon>Prymnesiophyceae</taxon>
        <taxon>Prymnesiales</taxon>
        <taxon>Prymnesiaceae</taxon>
        <taxon>Prymnesium</taxon>
    </lineage>
</organism>